<gene>
    <name evidence="2" type="ORF">E2C01_025483</name>
</gene>
<reference evidence="2 3" key="1">
    <citation type="submission" date="2019-05" db="EMBL/GenBank/DDBJ databases">
        <title>Another draft genome of Portunus trituberculatus and its Hox gene families provides insights of decapod evolution.</title>
        <authorList>
            <person name="Jeong J.-H."/>
            <person name="Song I."/>
            <person name="Kim S."/>
            <person name="Choi T."/>
            <person name="Kim D."/>
            <person name="Ryu S."/>
            <person name="Kim W."/>
        </authorList>
    </citation>
    <scope>NUCLEOTIDE SEQUENCE [LARGE SCALE GENOMIC DNA]</scope>
    <source>
        <tissue evidence="2">Muscle</tissue>
    </source>
</reference>
<protein>
    <submittedName>
        <fullName evidence="2">Uncharacterized protein</fullName>
    </submittedName>
</protein>
<feature type="region of interest" description="Disordered" evidence="1">
    <location>
        <begin position="71"/>
        <end position="92"/>
    </location>
</feature>
<sequence length="246" mass="26730">MPKRLRILIVAGADSQPQLKQQPAPDTAYANILHVGSRKSQMDELEKCVSYKEDLHPAHAAHRHVKEGKVGVPVPRGTRKRSDGPGRKGTFHPRITADTLVGVVGEGVGDRMGGVERGGVARVTTWWTRLGRAVRLAGRGAPDTQRLCRLAGPYPPLPLAEGERRGRECGPRRRTGPPSQTLSLRAEGRSCCGTAQAGRWSEGQRWCPARPPAAILETERMAAALPPLGHPAMGDSWWGWSTGEWT</sequence>
<dbReference type="Proteomes" id="UP000324222">
    <property type="component" value="Unassembled WGS sequence"/>
</dbReference>
<comment type="caution">
    <text evidence="2">The sequence shown here is derived from an EMBL/GenBank/DDBJ whole genome shotgun (WGS) entry which is preliminary data.</text>
</comment>
<evidence type="ECO:0000256" key="1">
    <source>
        <dbReference type="SAM" id="MobiDB-lite"/>
    </source>
</evidence>
<accession>A0A5B7EFQ1</accession>
<evidence type="ECO:0000313" key="3">
    <source>
        <dbReference type="Proteomes" id="UP000324222"/>
    </source>
</evidence>
<feature type="compositionally biased region" description="Basic and acidic residues" evidence="1">
    <location>
        <begin position="162"/>
        <end position="171"/>
    </location>
</feature>
<evidence type="ECO:0000313" key="2">
    <source>
        <dbReference type="EMBL" id="MPC32177.1"/>
    </source>
</evidence>
<keyword evidence="3" id="KW-1185">Reference proteome</keyword>
<organism evidence="2 3">
    <name type="scientific">Portunus trituberculatus</name>
    <name type="common">Swimming crab</name>
    <name type="synonym">Neptunus trituberculatus</name>
    <dbReference type="NCBI Taxonomy" id="210409"/>
    <lineage>
        <taxon>Eukaryota</taxon>
        <taxon>Metazoa</taxon>
        <taxon>Ecdysozoa</taxon>
        <taxon>Arthropoda</taxon>
        <taxon>Crustacea</taxon>
        <taxon>Multicrustacea</taxon>
        <taxon>Malacostraca</taxon>
        <taxon>Eumalacostraca</taxon>
        <taxon>Eucarida</taxon>
        <taxon>Decapoda</taxon>
        <taxon>Pleocyemata</taxon>
        <taxon>Brachyura</taxon>
        <taxon>Eubrachyura</taxon>
        <taxon>Portunoidea</taxon>
        <taxon>Portunidae</taxon>
        <taxon>Portuninae</taxon>
        <taxon>Portunus</taxon>
    </lineage>
</organism>
<feature type="region of interest" description="Disordered" evidence="1">
    <location>
        <begin position="162"/>
        <end position="182"/>
    </location>
</feature>
<proteinExistence type="predicted"/>
<dbReference type="EMBL" id="VSRR010002578">
    <property type="protein sequence ID" value="MPC32177.1"/>
    <property type="molecule type" value="Genomic_DNA"/>
</dbReference>
<dbReference type="AlphaFoldDB" id="A0A5B7EFQ1"/>
<name>A0A5B7EFQ1_PORTR</name>